<evidence type="ECO:0000313" key="2">
    <source>
        <dbReference type="Proteomes" id="UP001305647"/>
    </source>
</evidence>
<dbReference type="EMBL" id="MU863722">
    <property type="protein sequence ID" value="KAK4096310.1"/>
    <property type="molecule type" value="Genomic_DNA"/>
</dbReference>
<dbReference type="Proteomes" id="UP001305647">
    <property type="component" value="Unassembled WGS sequence"/>
</dbReference>
<sequence length="90" mass="10098">MRQSSIVRYDVPQANLKFVGMEQAKTYSERLPVLVLMFRGCEGQDLQHLSGLSVLADTDMNMTLGVELRTRIGALQPASAFLTQTSRPRR</sequence>
<comment type="caution">
    <text evidence="1">The sequence shown here is derived from an EMBL/GenBank/DDBJ whole genome shotgun (WGS) entry which is preliminary data.</text>
</comment>
<reference evidence="1" key="1">
    <citation type="journal article" date="2023" name="Mol. Phylogenet. Evol.">
        <title>Genome-scale phylogeny and comparative genomics of the fungal order Sordariales.</title>
        <authorList>
            <person name="Hensen N."/>
            <person name="Bonometti L."/>
            <person name="Westerberg I."/>
            <person name="Brannstrom I.O."/>
            <person name="Guillou S."/>
            <person name="Cros-Aarteil S."/>
            <person name="Calhoun S."/>
            <person name="Haridas S."/>
            <person name="Kuo A."/>
            <person name="Mondo S."/>
            <person name="Pangilinan J."/>
            <person name="Riley R."/>
            <person name="LaButti K."/>
            <person name="Andreopoulos B."/>
            <person name="Lipzen A."/>
            <person name="Chen C."/>
            <person name="Yan M."/>
            <person name="Daum C."/>
            <person name="Ng V."/>
            <person name="Clum A."/>
            <person name="Steindorff A."/>
            <person name="Ohm R.A."/>
            <person name="Martin F."/>
            <person name="Silar P."/>
            <person name="Natvig D.O."/>
            <person name="Lalanne C."/>
            <person name="Gautier V."/>
            <person name="Ament-Velasquez S.L."/>
            <person name="Kruys A."/>
            <person name="Hutchinson M.I."/>
            <person name="Powell A.J."/>
            <person name="Barry K."/>
            <person name="Miller A.N."/>
            <person name="Grigoriev I.V."/>
            <person name="Debuchy R."/>
            <person name="Gladieux P."/>
            <person name="Hiltunen Thoren M."/>
            <person name="Johannesson H."/>
        </authorList>
    </citation>
    <scope>NUCLEOTIDE SEQUENCE</scope>
    <source>
        <strain evidence="1">CBS 757.83</strain>
    </source>
</reference>
<organism evidence="1 2">
    <name type="scientific">Parathielavia hyrcaniae</name>
    <dbReference type="NCBI Taxonomy" id="113614"/>
    <lineage>
        <taxon>Eukaryota</taxon>
        <taxon>Fungi</taxon>
        <taxon>Dikarya</taxon>
        <taxon>Ascomycota</taxon>
        <taxon>Pezizomycotina</taxon>
        <taxon>Sordariomycetes</taxon>
        <taxon>Sordariomycetidae</taxon>
        <taxon>Sordariales</taxon>
        <taxon>Chaetomiaceae</taxon>
        <taxon>Parathielavia</taxon>
    </lineage>
</organism>
<keyword evidence="2" id="KW-1185">Reference proteome</keyword>
<gene>
    <name evidence="1" type="ORF">N658DRAFT_501748</name>
</gene>
<accession>A0AAN6SWE0</accession>
<protein>
    <submittedName>
        <fullName evidence="1">Uncharacterized protein</fullName>
    </submittedName>
</protein>
<reference evidence="1" key="2">
    <citation type="submission" date="2023-05" db="EMBL/GenBank/DDBJ databases">
        <authorList>
            <consortium name="Lawrence Berkeley National Laboratory"/>
            <person name="Steindorff A."/>
            <person name="Hensen N."/>
            <person name="Bonometti L."/>
            <person name="Westerberg I."/>
            <person name="Brannstrom I.O."/>
            <person name="Guillou S."/>
            <person name="Cros-Aarteil S."/>
            <person name="Calhoun S."/>
            <person name="Haridas S."/>
            <person name="Kuo A."/>
            <person name="Mondo S."/>
            <person name="Pangilinan J."/>
            <person name="Riley R."/>
            <person name="Labutti K."/>
            <person name="Andreopoulos B."/>
            <person name="Lipzen A."/>
            <person name="Chen C."/>
            <person name="Yanf M."/>
            <person name="Daum C."/>
            <person name="Ng V."/>
            <person name="Clum A."/>
            <person name="Ohm R."/>
            <person name="Martin F."/>
            <person name="Silar P."/>
            <person name="Natvig D."/>
            <person name="Lalanne C."/>
            <person name="Gautier V."/>
            <person name="Ament-Velasquez S.L."/>
            <person name="Kruys A."/>
            <person name="Hutchinson M.I."/>
            <person name="Powell A.J."/>
            <person name="Barry K."/>
            <person name="Miller A.N."/>
            <person name="Grigoriev I.V."/>
            <person name="Debuchy R."/>
            <person name="Gladieux P."/>
            <person name="Thoren M.H."/>
            <person name="Johannesson H."/>
        </authorList>
    </citation>
    <scope>NUCLEOTIDE SEQUENCE</scope>
    <source>
        <strain evidence="1">CBS 757.83</strain>
    </source>
</reference>
<proteinExistence type="predicted"/>
<dbReference type="AlphaFoldDB" id="A0AAN6SWE0"/>
<evidence type="ECO:0000313" key="1">
    <source>
        <dbReference type="EMBL" id="KAK4096310.1"/>
    </source>
</evidence>
<name>A0AAN6SWE0_9PEZI</name>